<keyword evidence="2 4" id="KW-0238">DNA-binding</keyword>
<dbReference type="Pfam" id="PF00440">
    <property type="entry name" value="TetR_N"/>
    <property type="match status" value="1"/>
</dbReference>
<evidence type="ECO:0000256" key="2">
    <source>
        <dbReference type="ARBA" id="ARBA00023125"/>
    </source>
</evidence>
<keyword evidence="3" id="KW-0804">Transcription</keyword>
<feature type="DNA-binding region" description="H-T-H motif" evidence="4">
    <location>
        <begin position="43"/>
        <end position="62"/>
    </location>
</feature>
<dbReference type="Proteomes" id="UP000093928">
    <property type="component" value="Unassembled WGS sequence"/>
</dbReference>
<accession>A0A1A3NFQ8</accession>
<gene>
    <name evidence="6" type="ORF">A5634_12160</name>
</gene>
<organism evidence="6 7">
    <name type="scientific">Mycobacterium asiaticum</name>
    <dbReference type="NCBI Taxonomy" id="1790"/>
    <lineage>
        <taxon>Bacteria</taxon>
        <taxon>Bacillati</taxon>
        <taxon>Actinomycetota</taxon>
        <taxon>Actinomycetes</taxon>
        <taxon>Mycobacteriales</taxon>
        <taxon>Mycobacteriaceae</taxon>
        <taxon>Mycobacterium</taxon>
    </lineage>
</organism>
<dbReference type="GO" id="GO:0003700">
    <property type="term" value="F:DNA-binding transcription factor activity"/>
    <property type="evidence" value="ECO:0007669"/>
    <property type="project" value="TreeGrafter"/>
</dbReference>
<dbReference type="PROSITE" id="PS01081">
    <property type="entry name" value="HTH_TETR_1"/>
    <property type="match status" value="1"/>
</dbReference>
<evidence type="ECO:0000313" key="7">
    <source>
        <dbReference type="Proteomes" id="UP000093928"/>
    </source>
</evidence>
<dbReference type="PROSITE" id="PS50977">
    <property type="entry name" value="HTH_TETR_2"/>
    <property type="match status" value="1"/>
</dbReference>
<dbReference type="GO" id="GO:0000976">
    <property type="term" value="F:transcription cis-regulatory region binding"/>
    <property type="evidence" value="ECO:0007669"/>
    <property type="project" value="TreeGrafter"/>
</dbReference>
<dbReference type="InterPro" id="IPR001647">
    <property type="entry name" value="HTH_TetR"/>
</dbReference>
<dbReference type="InterPro" id="IPR009057">
    <property type="entry name" value="Homeodomain-like_sf"/>
</dbReference>
<evidence type="ECO:0000256" key="4">
    <source>
        <dbReference type="PROSITE-ProRule" id="PRU00335"/>
    </source>
</evidence>
<name>A0A1A3NFQ8_MYCAS</name>
<protein>
    <submittedName>
        <fullName evidence="6">Transcriptional regulator</fullName>
    </submittedName>
</protein>
<dbReference type="OrthoDB" id="3211155at2"/>
<dbReference type="PANTHER" id="PTHR30055">
    <property type="entry name" value="HTH-TYPE TRANSCRIPTIONAL REGULATOR RUTR"/>
    <property type="match status" value="1"/>
</dbReference>
<evidence type="ECO:0000256" key="3">
    <source>
        <dbReference type="ARBA" id="ARBA00023163"/>
    </source>
</evidence>
<dbReference type="InterPro" id="IPR023772">
    <property type="entry name" value="DNA-bd_HTH_TetR-type_CS"/>
</dbReference>
<evidence type="ECO:0000259" key="5">
    <source>
        <dbReference type="PROSITE" id="PS50977"/>
    </source>
</evidence>
<dbReference type="SUPFAM" id="SSF46689">
    <property type="entry name" value="Homeodomain-like"/>
    <property type="match status" value="1"/>
</dbReference>
<dbReference type="Gene3D" id="1.10.357.10">
    <property type="entry name" value="Tetracycline Repressor, domain 2"/>
    <property type="match status" value="1"/>
</dbReference>
<keyword evidence="1" id="KW-0805">Transcription regulation</keyword>
<dbReference type="InterPro" id="IPR050109">
    <property type="entry name" value="HTH-type_TetR-like_transc_reg"/>
</dbReference>
<comment type="caution">
    <text evidence="6">The sequence shown here is derived from an EMBL/GenBank/DDBJ whole genome shotgun (WGS) entry which is preliminary data.</text>
</comment>
<proteinExistence type="predicted"/>
<sequence length="205" mass="22605">MGVRGSQPPITDSLRDRQRAQVRADIRRAAFRLFVQRGYDAVTTEEIAAAAGVSPRTFFRHVPSKDDLLLAPVRHGGAAIVSMLEQRPAAESADVALVNAIIGRTRSFDPADCEEWREALLVAPDMLHRVTMYTSADRERATKLIAERMGVDPSVDIRPGLLVQLGFAAGDYAFALWVRRSGNRQPLDRYVADALEAVKSPHWAG</sequence>
<dbReference type="PANTHER" id="PTHR30055:SF238">
    <property type="entry name" value="MYCOFACTOCIN BIOSYNTHESIS TRANSCRIPTIONAL REGULATOR MFTR-RELATED"/>
    <property type="match status" value="1"/>
</dbReference>
<dbReference type="EMBL" id="LZLS01000219">
    <property type="protein sequence ID" value="OBK20626.1"/>
    <property type="molecule type" value="Genomic_DNA"/>
</dbReference>
<dbReference type="PRINTS" id="PR00455">
    <property type="entry name" value="HTHTETR"/>
</dbReference>
<evidence type="ECO:0000256" key="1">
    <source>
        <dbReference type="ARBA" id="ARBA00023015"/>
    </source>
</evidence>
<feature type="domain" description="HTH tetR-type" evidence="5">
    <location>
        <begin position="20"/>
        <end position="80"/>
    </location>
</feature>
<reference evidence="6 7" key="1">
    <citation type="submission" date="2016-06" db="EMBL/GenBank/DDBJ databases">
        <authorList>
            <person name="Kjaerup R.B."/>
            <person name="Dalgaard T.S."/>
            <person name="Juul-Madsen H.R."/>
        </authorList>
    </citation>
    <scope>NUCLEOTIDE SEQUENCE [LARGE SCALE GENOMIC DNA]</scope>
    <source>
        <strain evidence="6 7">1165133.8</strain>
    </source>
</reference>
<dbReference type="AlphaFoldDB" id="A0A1A3NFQ8"/>
<evidence type="ECO:0000313" key="6">
    <source>
        <dbReference type="EMBL" id="OBK20626.1"/>
    </source>
</evidence>